<dbReference type="Proteomes" id="UP001341245">
    <property type="component" value="Unassembled WGS sequence"/>
</dbReference>
<comment type="caution">
    <text evidence="1">The sequence shown here is derived from an EMBL/GenBank/DDBJ whole genome shotgun (WGS) entry which is preliminary data.</text>
</comment>
<evidence type="ECO:0000313" key="2">
    <source>
        <dbReference type="Proteomes" id="UP001341245"/>
    </source>
</evidence>
<accession>A0ABR0TD28</accession>
<keyword evidence="2" id="KW-1185">Reference proteome</keyword>
<proteinExistence type="predicted"/>
<sequence>MANATEEDMGGPGGCTEHCHLLESRSTRGGFVAPVDWEYADELIPEIYDEWS</sequence>
<evidence type="ECO:0000313" key="1">
    <source>
        <dbReference type="EMBL" id="KAK6002032.1"/>
    </source>
</evidence>
<dbReference type="EMBL" id="JASGXD010000013">
    <property type="protein sequence ID" value="KAK6002032.1"/>
    <property type="molecule type" value="Genomic_DNA"/>
</dbReference>
<organism evidence="1 2">
    <name type="scientific">Aureobasidium pullulans</name>
    <name type="common">Black yeast</name>
    <name type="synonym">Pullularia pullulans</name>
    <dbReference type="NCBI Taxonomy" id="5580"/>
    <lineage>
        <taxon>Eukaryota</taxon>
        <taxon>Fungi</taxon>
        <taxon>Dikarya</taxon>
        <taxon>Ascomycota</taxon>
        <taxon>Pezizomycotina</taxon>
        <taxon>Dothideomycetes</taxon>
        <taxon>Dothideomycetidae</taxon>
        <taxon>Dothideales</taxon>
        <taxon>Saccotheciaceae</taxon>
        <taxon>Aureobasidium</taxon>
    </lineage>
</organism>
<name>A0ABR0TD28_AURPU</name>
<reference evidence="1 2" key="1">
    <citation type="submission" date="2023-11" db="EMBL/GenBank/DDBJ databases">
        <title>Draft genome sequence and annotation of the polyextremotolerant black yeast-like fungus Aureobasidium pullulans NRRL 62042.</title>
        <authorList>
            <person name="Dielentheis-Frenken M.R.E."/>
            <person name="Wibberg D."/>
            <person name="Blank L.M."/>
            <person name="Tiso T."/>
        </authorList>
    </citation>
    <scope>NUCLEOTIDE SEQUENCE [LARGE SCALE GENOMIC DNA]</scope>
    <source>
        <strain evidence="1 2">NRRL 62042</strain>
    </source>
</reference>
<gene>
    <name evidence="1" type="ORF">QM012_002522</name>
</gene>
<protein>
    <submittedName>
        <fullName evidence="1">Uncharacterized protein</fullName>
    </submittedName>
</protein>